<evidence type="ECO:0000256" key="2">
    <source>
        <dbReference type="ARBA" id="ARBA00023277"/>
    </source>
</evidence>
<feature type="domain" description="Glycoside hydrolase family 57 N-terminal" evidence="3">
    <location>
        <begin position="18"/>
        <end position="320"/>
    </location>
</feature>
<dbReference type="AlphaFoldDB" id="A0A9Y1BVK8"/>
<evidence type="ECO:0000313" key="4">
    <source>
        <dbReference type="EMBL" id="UJG44779.1"/>
    </source>
</evidence>
<gene>
    <name evidence="4" type="ORF">K9W46_06245</name>
</gene>
<keyword evidence="2" id="KW-0119">Carbohydrate metabolism</keyword>
<dbReference type="Proteomes" id="UP001200513">
    <property type="component" value="Chromosome"/>
</dbReference>
<dbReference type="Pfam" id="PF03065">
    <property type="entry name" value="Glyco_hydro_57"/>
    <property type="match status" value="1"/>
</dbReference>
<dbReference type="SUPFAM" id="SSF88713">
    <property type="entry name" value="Glycoside hydrolase/deacetylase"/>
    <property type="match status" value="1"/>
</dbReference>
<dbReference type="InterPro" id="IPR004300">
    <property type="entry name" value="Glyco_hydro_57_N"/>
</dbReference>
<dbReference type="GO" id="GO:0003824">
    <property type="term" value="F:catalytic activity"/>
    <property type="evidence" value="ECO:0007669"/>
    <property type="project" value="InterPro"/>
</dbReference>
<protein>
    <submittedName>
        <fullName evidence="4">Polysaccharide deacetylase family protein</fullName>
    </submittedName>
</protein>
<sequence>MNTVYGTLILHANLQYAEIAKSEIPNVVNRSYIPVISELIDKPKVQVAFNFTGVTLEILSNEYHEVIDLLKEGIKKKKFELTGCGYSHPILPLLPINDIKKQIEYNEAVLKDVLSYKPTGFWLPELAYDPTLPRILKEYGYSYIFIDDDLYSNSEELKNIANPYNYLRPNLEAFISEFLKTKSLVKKFFQFIKIKKEILDRCKKQDFYPVELKGVGDTITGIRAPRAWFVLTYSALMNYPTININTIKKMLSYQKNKNGLIVLYAMDLEFFGYRSYIDGHLVDHKDLGNMLSKLAKNDEFKLILPSDYLQKFKPKKIGYMRTGSWAPYGSLDIWTKDEDNKKLERLCEDVRMYLNHLPPSEEKEKIWKLLLLAENSDGRGWDPIPERRLDCFSYAVEALNRAKKEYEDTIL</sequence>
<dbReference type="Gene3D" id="3.20.110.20">
    <property type="match status" value="2"/>
</dbReference>
<name>A0A9Y1BVK8_9ARCH</name>
<evidence type="ECO:0000256" key="1">
    <source>
        <dbReference type="ARBA" id="ARBA00006821"/>
    </source>
</evidence>
<comment type="similarity">
    <text evidence="1">Belongs to the glycosyl hydrolase 57 family.</text>
</comment>
<evidence type="ECO:0000259" key="3">
    <source>
        <dbReference type="Pfam" id="PF03065"/>
    </source>
</evidence>
<proteinExistence type="inferred from homology"/>
<dbReference type="PANTHER" id="PTHR36306">
    <property type="entry name" value="ALPHA-AMYLASE-RELATED-RELATED"/>
    <property type="match status" value="1"/>
</dbReference>
<dbReference type="InterPro" id="IPR011330">
    <property type="entry name" value="Glyco_hydro/deAcase_b/a-brl"/>
</dbReference>
<dbReference type="EMBL" id="CP084167">
    <property type="protein sequence ID" value="UJG44779.1"/>
    <property type="molecule type" value="Genomic_DNA"/>
</dbReference>
<accession>A0A9Y1BVK8</accession>
<reference evidence="4" key="1">
    <citation type="journal article" date="2022" name="Nat. Microbiol.">
        <title>Unique mobile elements and scalable gene flow at the prokaryote-eukaryote boundary revealed by circularized Asgard archaea genomes.</title>
        <authorList>
            <person name="Wu F."/>
            <person name="Speth D.R."/>
            <person name="Philosof A."/>
            <person name="Cremiere A."/>
            <person name="Narayanan A."/>
            <person name="Barco R.A."/>
            <person name="Connon S.A."/>
            <person name="Amend J.P."/>
            <person name="Antoshechkin I.A."/>
            <person name="Orphan V.J."/>
        </authorList>
    </citation>
    <scope>NUCLEOTIDE SEQUENCE</scope>
    <source>
        <strain evidence="4">PR6</strain>
    </source>
</reference>
<organism evidence="4">
    <name type="scientific">Candidatus Heimdallarchaeum endolithica</name>
    <dbReference type="NCBI Taxonomy" id="2876572"/>
    <lineage>
        <taxon>Archaea</taxon>
        <taxon>Promethearchaeati</taxon>
        <taxon>Candidatus Heimdallarchaeota</taxon>
        <taxon>Candidatus Heimdallarchaeia (ex Rinke et al. 2021) (nom. nud.)</taxon>
        <taxon>Candidatus Heimdallarchaeales</taxon>
        <taxon>Candidatus Heimdallarchaeaceae</taxon>
        <taxon>Candidatus Heimdallarchaeum</taxon>
    </lineage>
</organism>
<dbReference type="InterPro" id="IPR052046">
    <property type="entry name" value="GH57_Enzymes"/>
</dbReference>
<dbReference type="GO" id="GO:0005975">
    <property type="term" value="P:carbohydrate metabolic process"/>
    <property type="evidence" value="ECO:0007669"/>
    <property type="project" value="InterPro"/>
</dbReference>
<dbReference type="PANTHER" id="PTHR36306:SF1">
    <property type="entry name" value="ALPHA-AMYLASE-RELATED"/>
    <property type="match status" value="1"/>
</dbReference>